<reference evidence="2 3" key="1">
    <citation type="journal article" date="2013" name="Appl. Microbiol. Biotechnol.">
        <title>Glycerol assimilation and production of 1,3-propanediol by Citrobacter amalonaticus Y19.</title>
        <authorList>
            <person name="Ainala S.K."/>
            <person name="Ashok S."/>
            <person name="Ko Y."/>
            <person name="Park S."/>
        </authorList>
    </citation>
    <scope>NUCLEOTIDE SEQUENCE [LARGE SCALE GENOMIC DNA]</scope>
    <source>
        <strain evidence="2 3">Y19</strain>
    </source>
</reference>
<protein>
    <submittedName>
        <fullName evidence="2">GCN5 family acetyltransferase</fullName>
    </submittedName>
</protein>
<evidence type="ECO:0000259" key="1">
    <source>
        <dbReference type="PROSITE" id="PS51186"/>
    </source>
</evidence>
<dbReference type="PANTHER" id="PTHR43792">
    <property type="entry name" value="GNAT FAMILY, PUTATIVE (AFU_ORTHOLOGUE AFUA_3G00765)-RELATED-RELATED"/>
    <property type="match status" value="1"/>
</dbReference>
<feature type="domain" description="N-acetyltransferase" evidence="1">
    <location>
        <begin position="9"/>
        <end position="167"/>
    </location>
</feature>
<dbReference type="KEGG" id="cama:F384_12330"/>
<dbReference type="OrthoDB" id="7852312at2"/>
<evidence type="ECO:0000313" key="3">
    <source>
        <dbReference type="Proteomes" id="UP000034085"/>
    </source>
</evidence>
<dbReference type="CDD" id="cd04301">
    <property type="entry name" value="NAT_SF"/>
    <property type="match status" value="1"/>
</dbReference>
<dbReference type="AlphaFoldDB" id="A0A0F6TVC7"/>
<dbReference type="InterPro" id="IPR016181">
    <property type="entry name" value="Acyl_CoA_acyltransferase"/>
</dbReference>
<organism evidence="2 3">
    <name type="scientific">Citrobacter amalonaticus Y19</name>
    <dbReference type="NCBI Taxonomy" id="1261127"/>
    <lineage>
        <taxon>Bacteria</taxon>
        <taxon>Pseudomonadati</taxon>
        <taxon>Pseudomonadota</taxon>
        <taxon>Gammaproteobacteria</taxon>
        <taxon>Enterobacterales</taxon>
        <taxon>Enterobacteriaceae</taxon>
        <taxon>Citrobacter</taxon>
    </lineage>
</organism>
<name>A0A0F6TVC7_CITAM</name>
<dbReference type="Proteomes" id="UP000034085">
    <property type="component" value="Chromosome"/>
</dbReference>
<dbReference type="Pfam" id="PF13302">
    <property type="entry name" value="Acetyltransf_3"/>
    <property type="match status" value="1"/>
</dbReference>
<dbReference type="HOGENOM" id="CLU_013985_3_1_6"/>
<gene>
    <name evidence="2" type="ORF">F384_12330</name>
</gene>
<sequence>MARLTTERLTLSPFQPTDWPFFLALRENPDVMRFMGNLCPERETRLLFARRLTSKHTFVIRQHHDATPLGDIGLQVSHHFPQEADIGYCIIPAFQGRGIASEAVSAVCQYAFRDAGVKAINAWVLAENQGSVRLLEKLGFTRTQVLEKAFEVNGIHYDDWGYRLEAEAFVDL</sequence>
<dbReference type="InterPro" id="IPR000182">
    <property type="entry name" value="GNAT_dom"/>
</dbReference>
<dbReference type="SUPFAM" id="SSF55729">
    <property type="entry name" value="Acyl-CoA N-acyltransferases (Nat)"/>
    <property type="match status" value="1"/>
</dbReference>
<dbReference type="PROSITE" id="PS51186">
    <property type="entry name" value="GNAT"/>
    <property type="match status" value="1"/>
</dbReference>
<dbReference type="InterPro" id="IPR051531">
    <property type="entry name" value="N-acetyltransferase"/>
</dbReference>
<dbReference type="GO" id="GO:0016747">
    <property type="term" value="F:acyltransferase activity, transferring groups other than amino-acyl groups"/>
    <property type="evidence" value="ECO:0007669"/>
    <property type="project" value="InterPro"/>
</dbReference>
<dbReference type="EMBL" id="CP011132">
    <property type="protein sequence ID" value="AKE59324.1"/>
    <property type="molecule type" value="Genomic_DNA"/>
</dbReference>
<evidence type="ECO:0000313" key="2">
    <source>
        <dbReference type="EMBL" id="AKE59324.1"/>
    </source>
</evidence>
<accession>A0A0F6TVC7</accession>
<keyword evidence="2" id="KW-0808">Transferase</keyword>
<dbReference type="RefSeq" id="WP_046483064.1">
    <property type="nucleotide sequence ID" value="NZ_CP011132.1"/>
</dbReference>
<dbReference type="PATRIC" id="fig|1261127.3.peg.2579"/>
<proteinExistence type="predicted"/>
<dbReference type="Gene3D" id="3.40.630.30">
    <property type="match status" value="1"/>
</dbReference>